<protein>
    <submittedName>
        <fullName evidence="3">Uncharacterized protein</fullName>
    </submittedName>
</protein>
<evidence type="ECO:0000256" key="1">
    <source>
        <dbReference type="ARBA" id="ARBA00023172"/>
    </source>
</evidence>
<evidence type="ECO:0000256" key="2">
    <source>
        <dbReference type="SAM" id="MobiDB-lite"/>
    </source>
</evidence>
<evidence type="ECO:0000313" key="3">
    <source>
        <dbReference type="EMBL" id="KAL3809165.1"/>
    </source>
</evidence>
<reference evidence="3 4" key="1">
    <citation type="submission" date="2024-10" db="EMBL/GenBank/DDBJ databases">
        <title>Updated reference genomes for cyclostephanoid diatoms.</title>
        <authorList>
            <person name="Roberts W.R."/>
            <person name="Alverson A.J."/>
        </authorList>
    </citation>
    <scope>NUCLEOTIDE SEQUENCE [LARGE SCALE GENOMIC DNA]</scope>
    <source>
        <strain evidence="3 4">AJA228-03</strain>
    </source>
</reference>
<feature type="region of interest" description="Disordered" evidence="2">
    <location>
        <begin position="817"/>
        <end position="868"/>
    </location>
</feature>
<dbReference type="InterPro" id="IPR013762">
    <property type="entry name" value="Integrase-like_cat_sf"/>
</dbReference>
<feature type="compositionally biased region" description="Low complexity" evidence="2">
    <location>
        <begin position="967"/>
        <end position="979"/>
    </location>
</feature>
<keyword evidence="1" id="KW-0233">DNA recombination</keyword>
<dbReference type="Gene3D" id="1.10.443.10">
    <property type="entry name" value="Intergrase catalytic core"/>
    <property type="match status" value="1"/>
</dbReference>
<dbReference type="GO" id="GO:0006310">
    <property type="term" value="P:DNA recombination"/>
    <property type="evidence" value="ECO:0007669"/>
    <property type="project" value="UniProtKB-KW"/>
</dbReference>
<evidence type="ECO:0000313" key="4">
    <source>
        <dbReference type="Proteomes" id="UP001530377"/>
    </source>
</evidence>
<feature type="compositionally biased region" description="Low complexity" evidence="2">
    <location>
        <begin position="837"/>
        <end position="858"/>
    </location>
</feature>
<dbReference type="PANTHER" id="PTHR34605:SF4">
    <property type="entry name" value="DNA ADENINE METHYLTRANSFERASE"/>
    <property type="match status" value="1"/>
</dbReference>
<feature type="region of interest" description="Disordered" evidence="2">
    <location>
        <begin position="914"/>
        <end position="935"/>
    </location>
</feature>
<dbReference type="EMBL" id="JALLPB020000434">
    <property type="protein sequence ID" value="KAL3809165.1"/>
    <property type="molecule type" value="Genomic_DNA"/>
</dbReference>
<accession>A0ABD3R855</accession>
<gene>
    <name evidence="3" type="ORF">ACHAXA_004664</name>
</gene>
<name>A0ABD3R855_9STRA</name>
<feature type="region of interest" description="Disordered" evidence="2">
    <location>
        <begin position="963"/>
        <end position="988"/>
    </location>
</feature>
<dbReference type="InterPro" id="IPR052925">
    <property type="entry name" value="Phage_Integrase-like_Recomb"/>
</dbReference>
<dbReference type="Proteomes" id="UP001530377">
    <property type="component" value="Unassembled WGS sequence"/>
</dbReference>
<sequence length="1154" mass="125830">MILHSPRNFGGTRTRPENKLVCMLGLGPQAVSVVVDLESALRDCIIIVPTVDELSSCMTAQDVDNIQTPTEGIPGFEGNPANHADDINAWLYGVHCGSIPETRYSVSPDDDKIFKHNALRHASCISRTTPILPASCTRFLNQDNVGMAQYDLVYQFKELNAPDVTFPTGTTNALYLGQFLYSDSSKPSNFTIFAFREQEPNTDTHQEDFLDCHLLREEGQRKSVNDIKASLKQPVHVPSDINSLGIQVQLFQKAASIFFAEYSRKDVNDKCLEFDDVIDAVLNGTFNISLPPAFSKMNSSDESDDHRKNPDLKLIAGENWKEDFANILPYDRPAWTDKIRIAQVDVPACNYLNDDVPFATARELIVDIPVDPRGYADVYIDDTTGLTVDLPGTLNVDRLKAAIPLAIEVTATLASSSRGYSDQGFAWRWQIPDDLKFRATNNLLEFLAAIITPWIDIISGRLNRGDCALSMTDSTTAKGWMRKSNFTEAGDDPIQASTRVDAARKYAELFLTADVKGYSQWFAGKSNNVTDALSRDEISSWLISLLRQLPVKEQLREEHMTAKLDPGGDGRNTANLSDAATSSWTGSTDMIESSCLEHLLWLSGRDVSHVHGNATRHWLKAHVAITFEMQKNDQKDDTVIHGRTDDKVLCPVLQLARLVNRVWGYLGTTEDTPICTYKSGSGRLNTIVSSQVLSRLCAAASAIGSARLGFEPNEIGTHSLWSGAAMEMYLAGVPVYTIMLIGRWSSDAFLRYIRKQVEQFSRHNNLISTIASVVAMIDDDATSSNSTLIYSSALILALISWIIWKFVLSPLSPPASTGSSSSSSSSSNPAGATRQHSSASSANRTTTTTASSSTSSSEEYAEGGGGGNDGVGVVESSFGLVRFPPHLHVVAHGGGRSVVGSDVLLHGVVPFRSTPASSHESSMSHSSMSSSSSSATMGVDAMAINRRERARIFARMFSSAGTGIGGTSSSSSSPPSSTNPRPPPNRGANVVITIRHTDVRCVRLQKALYLLGTYYNLFVIVDGSSSSSSSSLISDDDVEMRKIVKRIRSELLNESNDDDVVGRTTTNGDDSAIGLGGYVLNSRVLPHHRIAFSSTPRGRVAFVRQLHGTELVVDHDEEGVTRELERFGFRVLVYPNVVGDDGNEYSALGKFLIP</sequence>
<feature type="compositionally biased region" description="Low complexity" evidence="2">
    <location>
        <begin position="817"/>
        <end position="829"/>
    </location>
</feature>
<feature type="compositionally biased region" description="Low complexity" evidence="2">
    <location>
        <begin position="917"/>
        <end position="934"/>
    </location>
</feature>
<organism evidence="3 4">
    <name type="scientific">Cyclostephanos tholiformis</name>
    <dbReference type="NCBI Taxonomy" id="382380"/>
    <lineage>
        <taxon>Eukaryota</taxon>
        <taxon>Sar</taxon>
        <taxon>Stramenopiles</taxon>
        <taxon>Ochrophyta</taxon>
        <taxon>Bacillariophyta</taxon>
        <taxon>Coscinodiscophyceae</taxon>
        <taxon>Thalassiosirophycidae</taxon>
        <taxon>Stephanodiscales</taxon>
        <taxon>Stephanodiscaceae</taxon>
        <taxon>Cyclostephanos</taxon>
    </lineage>
</organism>
<dbReference type="AlphaFoldDB" id="A0ABD3R855"/>
<proteinExistence type="predicted"/>
<dbReference type="SUPFAM" id="SSF56349">
    <property type="entry name" value="DNA breaking-rejoining enzymes"/>
    <property type="match status" value="1"/>
</dbReference>
<keyword evidence="4" id="KW-1185">Reference proteome</keyword>
<dbReference type="InterPro" id="IPR011010">
    <property type="entry name" value="DNA_brk_join_enz"/>
</dbReference>
<comment type="caution">
    <text evidence="3">The sequence shown here is derived from an EMBL/GenBank/DDBJ whole genome shotgun (WGS) entry which is preliminary data.</text>
</comment>
<dbReference type="PANTHER" id="PTHR34605">
    <property type="entry name" value="PHAGE_INTEGRASE DOMAIN-CONTAINING PROTEIN"/>
    <property type="match status" value="1"/>
</dbReference>